<feature type="region of interest" description="Disordered" evidence="1">
    <location>
        <begin position="1"/>
        <end position="63"/>
    </location>
</feature>
<organism evidence="2 3">
    <name type="scientific">Brassica cretica</name>
    <name type="common">Mustard</name>
    <dbReference type="NCBI Taxonomy" id="69181"/>
    <lineage>
        <taxon>Eukaryota</taxon>
        <taxon>Viridiplantae</taxon>
        <taxon>Streptophyta</taxon>
        <taxon>Embryophyta</taxon>
        <taxon>Tracheophyta</taxon>
        <taxon>Spermatophyta</taxon>
        <taxon>Magnoliopsida</taxon>
        <taxon>eudicotyledons</taxon>
        <taxon>Gunneridae</taxon>
        <taxon>Pentapetalae</taxon>
        <taxon>rosids</taxon>
        <taxon>malvids</taxon>
        <taxon>Brassicales</taxon>
        <taxon>Brassicaceae</taxon>
        <taxon>Brassiceae</taxon>
        <taxon>Brassica</taxon>
    </lineage>
</organism>
<name>A0A8S9PI89_BRACR</name>
<gene>
    <name evidence="2" type="ORF">F2Q69_00007818</name>
</gene>
<accession>A0A8S9PI89</accession>
<evidence type="ECO:0000256" key="1">
    <source>
        <dbReference type="SAM" id="MobiDB-lite"/>
    </source>
</evidence>
<dbReference type="AlphaFoldDB" id="A0A8S9PI89"/>
<feature type="compositionally biased region" description="Basic and acidic residues" evidence="1">
    <location>
        <begin position="35"/>
        <end position="63"/>
    </location>
</feature>
<proteinExistence type="predicted"/>
<protein>
    <submittedName>
        <fullName evidence="2">Uncharacterized protein</fullName>
    </submittedName>
</protein>
<comment type="caution">
    <text evidence="2">The sequence shown here is derived from an EMBL/GenBank/DDBJ whole genome shotgun (WGS) entry which is preliminary data.</text>
</comment>
<evidence type="ECO:0000313" key="3">
    <source>
        <dbReference type="Proteomes" id="UP000712600"/>
    </source>
</evidence>
<dbReference type="EMBL" id="QGKX02001521">
    <property type="protein sequence ID" value="KAF3514995.1"/>
    <property type="molecule type" value="Genomic_DNA"/>
</dbReference>
<feature type="compositionally biased region" description="Gly residues" evidence="1">
    <location>
        <begin position="7"/>
        <end position="16"/>
    </location>
</feature>
<dbReference type="Proteomes" id="UP000712600">
    <property type="component" value="Unassembled WGS sequence"/>
</dbReference>
<sequence length="79" mass="8871">MTDPKSGGSGGSGGSGDINPRAIPRATEGFFKLRSWREDSPDLRDKRRENTVQEERSATSPIEHRRDALISEMCNYLYI</sequence>
<evidence type="ECO:0000313" key="2">
    <source>
        <dbReference type="EMBL" id="KAF3514995.1"/>
    </source>
</evidence>
<reference evidence="2" key="1">
    <citation type="submission" date="2019-12" db="EMBL/GenBank/DDBJ databases">
        <title>Genome sequencing and annotation of Brassica cretica.</title>
        <authorList>
            <person name="Studholme D.J."/>
            <person name="Sarris P."/>
        </authorList>
    </citation>
    <scope>NUCLEOTIDE SEQUENCE</scope>
    <source>
        <strain evidence="2">PFS-109/04</strain>
        <tissue evidence="2">Leaf</tissue>
    </source>
</reference>